<proteinExistence type="predicted"/>
<accession>A0A3B1A544</accession>
<evidence type="ECO:0000313" key="1">
    <source>
        <dbReference type="EMBL" id="VAX00859.1"/>
    </source>
</evidence>
<dbReference type="EMBL" id="UOFS01000046">
    <property type="protein sequence ID" value="VAX00859.1"/>
    <property type="molecule type" value="Genomic_DNA"/>
</dbReference>
<sequence>MGSKINRGLPPEKPRALMEENKIFHGTAGVSQGSIKYNFLPAFCDEETGAIYISCTRNGEQAAIHKYDGLPAHVVISRNDINEITEIKPSVVSGFIHENQFYSREQAIRFIAEKENKTIEVDNSTSYLS</sequence>
<dbReference type="AlphaFoldDB" id="A0A3B1A544"/>
<gene>
    <name evidence="1" type="ORF">MNBD_GAMMA22-934</name>
</gene>
<name>A0A3B1A544_9ZZZZ</name>
<protein>
    <submittedName>
        <fullName evidence="1">Uncharacterized protein</fullName>
    </submittedName>
</protein>
<reference evidence="1" key="1">
    <citation type="submission" date="2018-06" db="EMBL/GenBank/DDBJ databases">
        <authorList>
            <person name="Zhirakovskaya E."/>
        </authorList>
    </citation>
    <scope>NUCLEOTIDE SEQUENCE</scope>
</reference>
<organism evidence="1">
    <name type="scientific">hydrothermal vent metagenome</name>
    <dbReference type="NCBI Taxonomy" id="652676"/>
    <lineage>
        <taxon>unclassified sequences</taxon>
        <taxon>metagenomes</taxon>
        <taxon>ecological metagenomes</taxon>
    </lineage>
</organism>